<feature type="compositionally biased region" description="Basic and acidic residues" evidence="5">
    <location>
        <begin position="17"/>
        <end position="260"/>
    </location>
</feature>
<dbReference type="CDD" id="cd02870">
    <property type="entry name" value="PseudoU_synth_RsuA_like"/>
    <property type="match status" value="1"/>
</dbReference>
<evidence type="ECO:0000256" key="3">
    <source>
        <dbReference type="PROSITE-ProRule" id="PRU00182"/>
    </source>
</evidence>
<dbReference type="SMART" id="SM00363">
    <property type="entry name" value="S4"/>
    <property type="match status" value="1"/>
</dbReference>
<dbReference type="PANTHER" id="PTHR47683:SF2">
    <property type="entry name" value="RNA-BINDING S4 DOMAIN-CONTAINING PROTEIN"/>
    <property type="match status" value="1"/>
</dbReference>
<dbReference type="EMBL" id="CP002859">
    <property type="protein sequence ID" value="AEI51430.1"/>
    <property type="molecule type" value="Genomic_DNA"/>
</dbReference>
<dbReference type="NCBIfam" id="TIGR00093">
    <property type="entry name" value="pseudouridine synthase"/>
    <property type="match status" value="1"/>
</dbReference>
<dbReference type="InterPro" id="IPR002942">
    <property type="entry name" value="S4_RNA-bd"/>
</dbReference>
<dbReference type="PROSITE" id="PS01149">
    <property type="entry name" value="PSI_RSU"/>
    <property type="match status" value="1"/>
</dbReference>
<dbReference type="Proteomes" id="UP000000493">
    <property type="component" value="Chromosome"/>
</dbReference>
<keyword evidence="3" id="KW-0694">RNA-binding</keyword>
<dbReference type="EC" id="5.4.99.-" evidence="4"/>
<gene>
    <name evidence="7" type="ordered locus">Runsl_5128</name>
</gene>
<reference evidence="7 8" key="2">
    <citation type="journal article" date="2012" name="Stand. Genomic Sci.">
        <title>Complete genome sequence of the aquatic bacterium Runella slithyformis type strain (LSU 4(T)).</title>
        <authorList>
            <person name="Copeland A."/>
            <person name="Zhang X."/>
            <person name="Misra M."/>
            <person name="Lapidus A."/>
            <person name="Nolan M."/>
            <person name="Lucas S."/>
            <person name="Deshpande S."/>
            <person name="Cheng J.F."/>
            <person name="Tapia R."/>
            <person name="Goodwin L.A."/>
            <person name="Pitluck S."/>
            <person name="Liolios K."/>
            <person name="Pagani I."/>
            <person name="Ivanova N."/>
            <person name="Mikhailova N."/>
            <person name="Pati A."/>
            <person name="Chen A."/>
            <person name="Palaniappan K."/>
            <person name="Land M."/>
            <person name="Hauser L."/>
            <person name="Pan C."/>
            <person name="Jeffries C.D."/>
            <person name="Detter J.C."/>
            <person name="Brambilla E.M."/>
            <person name="Rohde M."/>
            <person name="Djao O.D."/>
            <person name="Goker M."/>
            <person name="Sikorski J."/>
            <person name="Tindall B.J."/>
            <person name="Woyke T."/>
            <person name="Bristow J."/>
            <person name="Eisen J.A."/>
            <person name="Markowitz V."/>
            <person name="Hugenholtz P."/>
            <person name="Kyrpides N.C."/>
            <person name="Klenk H.P."/>
            <person name="Mavromatis K."/>
        </authorList>
    </citation>
    <scope>NUCLEOTIDE SEQUENCE [LARGE SCALE GENOMIC DNA]</scope>
    <source>
        <strain evidence="8">ATCC 29530 / DSM 19594 / LMG 11500 / NCIMB 11436 / LSU 4</strain>
    </source>
</reference>
<name>A0A7U3ZQB9_RUNSL</name>
<dbReference type="GO" id="GO:0120159">
    <property type="term" value="F:rRNA pseudouridine synthase activity"/>
    <property type="evidence" value="ECO:0007669"/>
    <property type="project" value="UniProtKB-ARBA"/>
</dbReference>
<dbReference type="PANTHER" id="PTHR47683">
    <property type="entry name" value="PSEUDOURIDINE SYNTHASE FAMILY PROTEIN-RELATED"/>
    <property type="match status" value="1"/>
</dbReference>
<dbReference type="CDD" id="cd00165">
    <property type="entry name" value="S4"/>
    <property type="match status" value="1"/>
</dbReference>
<evidence type="ECO:0000256" key="4">
    <source>
        <dbReference type="RuleBase" id="RU003887"/>
    </source>
</evidence>
<keyword evidence="2 4" id="KW-0413">Isomerase</keyword>
<dbReference type="Gene3D" id="3.30.70.580">
    <property type="entry name" value="Pseudouridine synthase I, catalytic domain, N-terminal subdomain"/>
    <property type="match status" value="1"/>
</dbReference>
<dbReference type="InterPro" id="IPR020094">
    <property type="entry name" value="TruA/RsuA/RluB/E/F_N"/>
</dbReference>
<comment type="similarity">
    <text evidence="1 4">Belongs to the pseudouridine synthase RsuA family.</text>
</comment>
<dbReference type="SUPFAM" id="SSF55174">
    <property type="entry name" value="Alpha-L RNA-binding motif"/>
    <property type="match status" value="1"/>
</dbReference>
<dbReference type="InterPro" id="IPR036986">
    <property type="entry name" value="S4_RNA-bd_sf"/>
</dbReference>
<dbReference type="Gene3D" id="3.30.70.1560">
    <property type="entry name" value="Alpha-L RNA-binding motif"/>
    <property type="match status" value="1"/>
</dbReference>
<dbReference type="Pfam" id="PF00849">
    <property type="entry name" value="PseudoU_synth_2"/>
    <property type="match status" value="1"/>
</dbReference>
<reference evidence="8" key="1">
    <citation type="submission" date="2011-06" db="EMBL/GenBank/DDBJ databases">
        <title>The complete genome of chromosome of Runella slithyformis DSM 19594.</title>
        <authorList>
            <consortium name="US DOE Joint Genome Institute (JGI-PGF)"/>
            <person name="Lucas S."/>
            <person name="Han J."/>
            <person name="Lapidus A."/>
            <person name="Bruce D."/>
            <person name="Goodwin L."/>
            <person name="Pitluck S."/>
            <person name="Peters L."/>
            <person name="Kyrpides N."/>
            <person name="Mavromatis K."/>
            <person name="Ivanova N."/>
            <person name="Ovchinnikova G."/>
            <person name="Zhang X."/>
            <person name="Misra M."/>
            <person name="Detter J.C."/>
            <person name="Tapia R."/>
            <person name="Han C."/>
            <person name="Land M."/>
            <person name="Hauser L."/>
            <person name="Markowitz V."/>
            <person name="Cheng J.-F."/>
            <person name="Hugenholtz P."/>
            <person name="Woyke T."/>
            <person name="Wu D."/>
            <person name="Tindall B."/>
            <person name="Faehrich R."/>
            <person name="Brambilla E."/>
            <person name="Klenk H.-P."/>
            <person name="Eisen J.A."/>
        </authorList>
    </citation>
    <scope>NUCLEOTIDE SEQUENCE [LARGE SCALE GENOMIC DNA]</scope>
    <source>
        <strain evidence="8">ATCC 29530 / DSM 19594 / LMG 11500 / NCIMB 11436 / LSU 4</strain>
    </source>
</reference>
<keyword evidence="8" id="KW-1185">Reference proteome</keyword>
<proteinExistence type="inferred from homology"/>
<evidence type="ECO:0000256" key="5">
    <source>
        <dbReference type="SAM" id="MobiDB-lite"/>
    </source>
</evidence>
<dbReference type="GO" id="GO:0000455">
    <property type="term" value="P:enzyme-directed rRNA pseudouridine synthesis"/>
    <property type="evidence" value="ECO:0007669"/>
    <property type="project" value="UniProtKB-ARBA"/>
</dbReference>
<protein>
    <recommendedName>
        <fullName evidence="4">Pseudouridine synthase</fullName>
        <ecNumber evidence="4">5.4.99.-</ecNumber>
    </recommendedName>
</protein>
<dbReference type="Pfam" id="PF01479">
    <property type="entry name" value="S4"/>
    <property type="match status" value="1"/>
</dbReference>
<dbReference type="GO" id="GO:0003723">
    <property type="term" value="F:RNA binding"/>
    <property type="evidence" value="ECO:0007669"/>
    <property type="project" value="UniProtKB-KW"/>
</dbReference>
<dbReference type="Gene3D" id="3.10.290.10">
    <property type="entry name" value="RNA-binding S4 domain"/>
    <property type="match status" value="1"/>
</dbReference>
<dbReference type="SUPFAM" id="SSF55120">
    <property type="entry name" value="Pseudouridine synthase"/>
    <property type="match status" value="1"/>
</dbReference>
<feature type="domain" description="RNA-binding S4" evidence="6">
    <location>
        <begin position="299"/>
        <end position="356"/>
    </location>
</feature>
<evidence type="ECO:0000256" key="1">
    <source>
        <dbReference type="ARBA" id="ARBA00008348"/>
    </source>
</evidence>
<evidence type="ECO:0000313" key="7">
    <source>
        <dbReference type="EMBL" id="AEI51430.1"/>
    </source>
</evidence>
<dbReference type="AlphaFoldDB" id="A0A7U3ZQB9"/>
<dbReference type="RefSeq" id="WP_052308912.1">
    <property type="nucleotide sequence ID" value="NC_015703.1"/>
</dbReference>
<dbReference type="InterPro" id="IPR018496">
    <property type="entry name" value="PsdUridine_synth_RsuA/RluB_CS"/>
</dbReference>
<sequence length="531" mass="62576">MKKDRKTPGSAPFYNKYKKDSPASSDKSFDKKGPRDRSERSFDKPFDPKRTGDKPAFKKPFDKPFERKGDFKPRGERSFDKPFEKRGDRPERGERPAFKKPYDKPFESKGDFKPRGEKNFNKPFEKRADGADRPYDREKRSFDKPFEKRGEKSFDKPFERRPRQNDKPYDREKRTFDKPFERRDDRSERPYDREKRNSDKSFERRDDRPERSERPAFKKPFEKTERDTSRSFDREQHPFDKPKRPRTVDKPNINDRRDRARDAELRRVGEFKEAPRYDFTRAEERYTKKIQAKNDDGQIRLNKYIANAGLCSRREADGLIESGQITINGKVVTEMGHQVNPGEVVKYGNRVLNPEKMVYILINKPKDYITTTDDPEGRHTVMELIAGACKERVYPVGRLDRNTTGLLLLTNDGELAEKLMHPSNEIQKIYQVELDKPITPEDFEKIKAGFDLEDGPIKPDDLAIVTPDAMVVGIEIHSGRNRIVRRIFESLGYEVLKLDRTVYGGLTKKELPRGKWRFLNEKEVIKMRYKL</sequence>
<evidence type="ECO:0000313" key="8">
    <source>
        <dbReference type="Proteomes" id="UP000000493"/>
    </source>
</evidence>
<dbReference type="InterPro" id="IPR000748">
    <property type="entry name" value="PsdUridine_synth_RsuA/RluB/E/F"/>
</dbReference>
<organism evidence="7 8">
    <name type="scientific">Runella slithyformis (strain ATCC 29530 / DSM 19594 / LMG 11500 / NCIMB 11436 / LSU 4)</name>
    <dbReference type="NCBI Taxonomy" id="761193"/>
    <lineage>
        <taxon>Bacteria</taxon>
        <taxon>Pseudomonadati</taxon>
        <taxon>Bacteroidota</taxon>
        <taxon>Cytophagia</taxon>
        <taxon>Cytophagales</taxon>
        <taxon>Spirosomataceae</taxon>
        <taxon>Runella</taxon>
    </lineage>
</organism>
<accession>A0A7U3ZQB9</accession>
<dbReference type="InterPro" id="IPR042092">
    <property type="entry name" value="PsdUridine_s_RsuA/RluB/E/F_cat"/>
</dbReference>
<dbReference type="InterPro" id="IPR050343">
    <property type="entry name" value="RsuA_PseudoU_synthase"/>
</dbReference>
<dbReference type="InterPro" id="IPR020103">
    <property type="entry name" value="PsdUridine_synth_cat_dom_sf"/>
</dbReference>
<dbReference type="KEGG" id="rsi:Runsl_5128"/>
<dbReference type="FunFam" id="3.10.290.10:FF:000003">
    <property type="entry name" value="Pseudouridine synthase"/>
    <property type="match status" value="1"/>
</dbReference>
<evidence type="ECO:0000256" key="2">
    <source>
        <dbReference type="ARBA" id="ARBA00023235"/>
    </source>
</evidence>
<evidence type="ECO:0000259" key="6">
    <source>
        <dbReference type="SMART" id="SM00363"/>
    </source>
</evidence>
<dbReference type="PROSITE" id="PS50889">
    <property type="entry name" value="S4"/>
    <property type="match status" value="1"/>
</dbReference>
<feature type="region of interest" description="Disordered" evidence="5">
    <location>
        <begin position="1"/>
        <end position="260"/>
    </location>
</feature>
<dbReference type="InterPro" id="IPR006145">
    <property type="entry name" value="PsdUridine_synth_RsuA/RluA"/>
</dbReference>